<keyword evidence="8 9" id="KW-0472">Membrane</keyword>
<dbReference type="Proteomes" id="UP000033652">
    <property type="component" value="Unassembled WGS sequence"/>
</dbReference>
<evidence type="ECO:0000256" key="8">
    <source>
        <dbReference type="ARBA" id="ARBA00023136"/>
    </source>
</evidence>
<comment type="subcellular location">
    <subcellularLocation>
        <location evidence="1">Cell inner membrane</location>
        <topology evidence="1">Multi-pass membrane protein</topology>
    </subcellularLocation>
    <subcellularLocation>
        <location evidence="9">Cell membrane</location>
        <topology evidence="9">Multi-pass membrane protein</topology>
    </subcellularLocation>
</comment>
<organism evidence="11 12">
    <name type="scientific">Bifidobacterium coryneforme</name>
    <dbReference type="NCBI Taxonomy" id="1687"/>
    <lineage>
        <taxon>Bacteria</taxon>
        <taxon>Bacillati</taxon>
        <taxon>Actinomycetota</taxon>
        <taxon>Actinomycetes</taxon>
        <taxon>Bifidobacteriales</taxon>
        <taxon>Bifidobacteriaceae</taxon>
        <taxon>Bifidobacterium</taxon>
    </lineage>
</organism>
<evidence type="ECO:0000256" key="6">
    <source>
        <dbReference type="ARBA" id="ARBA00022692"/>
    </source>
</evidence>
<dbReference type="PANTHER" id="PTHR30413:SF8">
    <property type="entry name" value="TRANSPORT PERMEASE PROTEIN"/>
    <property type="match status" value="1"/>
</dbReference>
<dbReference type="InterPro" id="IPR047817">
    <property type="entry name" value="ABC2_TM_bact-type"/>
</dbReference>
<accession>A0ABD4AFR6</accession>
<dbReference type="PROSITE" id="PS51012">
    <property type="entry name" value="ABC_TM2"/>
    <property type="match status" value="1"/>
</dbReference>
<evidence type="ECO:0000256" key="2">
    <source>
        <dbReference type="ARBA" id="ARBA00007783"/>
    </source>
</evidence>
<evidence type="ECO:0000313" key="11">
    <source>
        <dbReference type="EMBL" id="KJY53969.1"/>
    </source>
</evidence>
<sequence>MTGRSDLISHPGVSKGLLDIPHYRYLLDLLVKKEVRVRYRGSWLGMAWTYVKPLTQFIVFYVAMGIFMGMGRGGGIDKYPVYLFSGVIVTNYFVEAFSNCTRSIIGNTGLIQKIYLPRELFPLASLRVALVHFFPQLVVLVVGSALLGWHPDLKGLLIALAGFISASFLAFGLGLFFGAINVFYRDAENITDLVAMVAVWLAPCFYTWTMVAEHAPGWLFEVYLANPLAIAVESFHRGFWFGATDGSFQFAGGWGLRITESLIISLLFLLIGEATFRHLEGKFAQEL</sequence>
<protein>
    <recommendedName>
        <fullName evidence="9">Transport permease protein</fullName>
    </recommendedName>
</protein>
<dbReference type="Pfam" id="PF01061">
    <property type="entry name" value="ABC2_membrane"/>
    <property type="match status" value="1"/>
</dbReference>
<reference evidence="11 12" key="1">
    <citation type="submission" date="2014-12" db="EMBL/GenBank/DDBJ databases">
        <title>Comparative genomics of the lactic acid bacteria isolated from the honey bee gut.</title>
        <authorList>
            <person name="Ellegaard K.M."/>
            <person name="Tamarit D."/>
            <person name="Javelind E."/>
            <person name="Olofsson T."/>
            <person name="Andersson S.G."/>
            <person name="Vasquez A."/>
        </authorList>
    </citation>
    <scope>NUCLEOTIDE SEQUENCE [LARGE SCALE GENOMIC DNA]</scope>
    <source>
        <strain evidence="11 12">Bma6</strain>
    </source>
</reference>
<dbReference type="EMBL" id="JXBX01000005">
    <property type="protein sequence ID" value="KJY53969.1"/>
    <property type="molecule type" value="Genomic_DNA"/>
</dbReference>
<evidence type="ECO:0000256" key="1">
    <source>
        <dbReference type="ARBA" id="ARBA00004429"/>
    </source>
</evidence>
<feature type="transmembrane region" description="Helical" evidence="9">
    <location>
        <begin position="79"/>
        <end position="97"/>
    </location>
</feature>
<evidence type="ECO:0000256" key="7">
    <source>
        <dbReference type="ARBA" id="ARBA00022989"/>
    </source>
</evidence>
<evidence type="ECO:0000313" key="12">
    <source>
        <dbReference type="Proteomes" id="UP000033652"/>
    </source>
</evidence>
<feature type="transmembrane region" description="Helical" evidence="9">
    <location>
        <begin position="254"/>
        <end position="272"/>
    </location>
</feature>
<keyword evidence="6 9" id="KW-0812">Transmembrane</keyword>
<dbReference type="PANTHER" id="PTHR30413">
    <property type="entry name" value="INNER MEMBRANE TRANSPORT PERMEASE"/>
    <property type="match status" value="1"/>
</dbReference>
<feature type="domain" description="ABC transmembrane type-2" evidence="10">
    <location>
        <begin position="44"/>
        <end position="279"/>
    </location>
</feature>
<proteinExistence type="inferred from homology"/>
<dbReference type="RefSeq" id="WP_045921018.1">
    <property type="nucleotide sequence ID" value="NZ_CAMKZZ010000006.1"/>
</dbReference>
<evidence type="ECO:0000256" key="9">
    <source>
        <dbReference type="RuleBase" id="RU361157"/>
    </source>
</evidence>
<evidence type="ECO:0000256" key="4">
    <source>
        <dbReference type="ARBA" id="ARBA00022475"/>
    </source>
</evidence>
<feature type="transmembrane region" description="Helical" evidence="9">
    <location>
        <begin position="43"/>
        <end position="67"/>
    </location>
</feature>
<evidence type="ECO:0000256" key="5">
    <source>
        <dbReference type="ARBA" id="ARBA00022519"/>
    </source>
</evidence>
<feature type="transmembrane region" description="Helical" evidence="9">
    <location>
        <begin position="128"/>
        <end position="150"/>
    </location>
</feature>
<comment type="similarity">
    <text evidence="2 9">Belongs to the ABC-2 integral membrane protein family.</text>
</comment>
<evidence type="ECO:0000256" key="3">
    <source>
        <dbReference type="ARBA" id="ARBA00022448"/>
    </source>
</evidence>
<keyword evidence="3 9" id="KW-0813">Transport</keyword>
<comment type="caution">
    <text evidence="11">The sequence shown here is derived from an EMBL/GenBank/DDBJ whole genome shotgun (WGS) entry which is preliminary data.</text>
</comment>
<keyword evidence="7 9" id="KW-1133">Transmembrane helix</keyword>
<keyword evidence="5" id="KW-0997">Cell inner membrane</keyword>
<dbReference type="GO" id="GO:0005886">
    <property type="term" value="C:plasma membrane"/>
    <property type="evidence" value="ECO:0007669"/>
    <property type="project" value="UniProtKB-SubCell"/>
</dbReference>
<dbReference type="AlphaFoldDB" id="A0ABD4AFR6"/>
<keyword evidence="4 9" id="KW-1003">Cell membrane</keyword>
<feature type="transmembrane region" description="Helical" evidence="9">
    <location>
        <begin position="156"/>
        <end position="184"/>
    </location>
</feature>
<name>A0ABD4AFR6_9BIFI</name>
<dbReference type="InterPro" id="IPR013525">
    <property type="entry name" value="ABC2_TM"/>
</dbReference>
<feature type="transmembrane region" description="Helical" evidence="9">
    <location>
        <begin position="193"/>
        <end position="211"/>
    </location>
</feature>
<evidence type="ECO:0000259" key="10">
    <source>
        <dbReference type="PROSITE" id="PS51012"/>
    </source>
</evidence>
<gene>
    <name evidence="11" type="ORF">JF68_01900</name>
</gene>